<dbReference type="GO" id="GO:0008768">
    <property type="term" value="F:UDP-sugar diphosphatase activity"/>
    <property type="evidence" value="ECO:0007669"/>
    <property type="project" value="TreeGrafter"/>
</dbReference>
<reference evidence="3" key="1">
    <citation type="submission" date="2017-02" db="UniProtKB">
        <authorList>
            <consortium name="WormBaseParasite"/>
        </authorList>
    </citation>
    <scope>IDENTIFICATION</scope>
</reference>
<dbReference type="SUPFAM" id="SSF55811">
    <property type="entry name" value="Nudix"/>
    <property type="match status" value="1"/>
</dbReference>
<name>A0A0N5AK28_9BILA</name>
<dbReference type="WBParaSite" id="SMUV_0000483601-mRNA-1">
    <property type="protein sequence ID" value="SMUV_0000483601-mRNA-1"/>
    <property type="gene ID" value="SMUV_0000483601"/>
</dbReference>
<accession>A0A0N5AK28</accession>
<evidence type="ECO:0000256" key="1">
    <source>
        <dbReference type="ARBA" id="ARBA00022801"/>
    </source>
</evidence>
<proteinExistence type="predicted"/>
<dbReference type="GO" id="GO:0006753">
    <property type="term" value="P:nucleoside phosphate metabolic process"/>
    <property type="evidence" value="ECO:0007669"/>
    <property type="project" value="TreeGrafter"/>
</dbReference>
<protein>
    <submittedName>
        <fullName evidence="3">Nudix hydrolase domain-containing protein</fullName>
    </submittedName>
</protein>
<dbReference type="PANTHER" id="PTHR11839">
    <property type="entry name" value="UDP/ADP-SUGAR PYROPHOSPHATASE"/>
    <property type="match status" value="1"/>
</dbReference>
<dbReference type="PANTHER" id="PTHR11839:SF15">
    <property type="entry name" value="URIDINE DIPHOSPHATE GLUCOSE PYROPHOSPHATASE NUDT14"/>
    <property type="match status" value="1"/>
</dbReference>
<evidence type="ECO:0000313" key="3">
    <source>
        <dbReference type="WBParaSite" id="SMUV_0000483601-mRNA-1"/>
    </source>
</evidence>
<evidence type="ECO:0000313" key="2">
    <source>
        <dbReference type="Proteomes" id="UP000046393"/>
    </source>
</evidence>
<sequence length="147" mass="16298">MITAIFAAAIRSMPENAGKLCNEICWSKYPISIGMTIELCAGLIDKPNLSDARHMVEEIEEECGYSVKEFDLQFTGIGTSGALQSLYYAEIDESMKIGEGGGIDNEKIEKVFMSLNDAKEYLNKSEVMSAPGLLYGLSWFFDNVKKE</sequence>
<dbReference type="STRING" id="451379.A0A0N5AK28"/>
<keyword evidence="2" id="KW-1185">Reference proteome</keyword>
<dbReference type="InterPro" id="IPR015797">
    <property type="entry name" value="NUDIX_hydrolase-like_dom_sf"/>
</dbReference>
<dbReference type="Gene3D" id="3.90.79.10">
    <property type="entry name" value="Nucleoside Triphosphate Pyrophosphohydrolase"/>
    <property type="match status" value="1"/>
</dbReference>
<organism evidence="2 3">
    <name type="scientific">Syphacia muris</name>
    <dbReference type="NCBI Taxonomy" id="451379"/>
    <lineage>
        <taxon>Eukaryota</taxon>
        <taxon>Metazoa</taxon>
        <taxon>Ecdysozoa</taxon>
        <taxon>Nematoda</taxon>
        <taxon>Chromadorea</taxon>
        <taxon>Rhabditida</taxon>
        <taxon>Spirurina</taxon>
        <taxon>Oxyuridomorpha</taxon>
        <taxon>Oxyuroidea</taxon>
        <taxon>Oxyuridae</taxon>
        <taxon>Syphacia</taxon>
    </lineage>
</organism>
<dbReference type="GO" id="GO:0019693">
    <property type="term" value="P:ribose phosphate metabolic process"/>
    <property type="evidence" value="ECO:0007669"/>
    <property type="project" value="TreeGrafter"/>
</dbReference>
<dbReference type="AlphaFoldDB" id="A0A0N5AK28"/>
<keyword evidence="1" id="KW-0378">Hydrolase</keyword>
<dbReference type="Proteomes" id="UP000046393">
    <property type="component" value="Unplaced"/>
</dbReference>